<evidence type="ECO:0000259" key="2">
    <source>
        <dbReference type="PROSITE" id="PS50181"/>
    </source>
</evidence>
<dbReference type="AlphaFoldDB" id="A0A2S5BI61"/>
<comment type="caution">
    <text evidence="3">The sequence shown here is derived from an EMBL/GenBank/DDBJ whole genome shotgun (WGS) entry which is preliminary data.</text>
</comment>
<dbReference type="InterPro" id="IPR036047">
    <property type="entry name" value="F-box-like_dom_sf"/>
</dbReference>
<dbReference type="InterPro" id="IPR001810">
    <property type="entry name" value="F-box_dom"/>
</dbReference>
<accession>A0A2S5BI61</accession>
<dbReference type="SUPFAM" id="SSF81383">
    <property type="entry name" value="F-box domain"/>
    <property type="match status" value="1"/>
</dbReference>
<dbReference type="OrthoDB" id="2322499at2759"/>
<dbReference type="Proteomes" id="UP000237144">
    <property type="component" value="Unassembled WGS sequence"/>
</dbReference>
<name>A0A2S5BI61_9BASI</name>
<sequence>MVAPQRARLPRKAASAAVSYADDDAAGDSSDPDDLLAPPPARSPKKGKAKGKAPAGGVYLWKAVPDGLFCNEDAKQATLTRKRVDFSALLPTEIVLEICAYLLPPSLHALARVNKRLYATLTSETGSAMWRRKLEAPDEMPKWMQAIFGTADRRTVFEDSDDSDAASVGSSGANTAAQRRKRQADKRKLPLEQQKPLSPFKIASLYHYSECQICGSDKSATIDTNLLIRCCQRCIDAQAIPLWKITSDEDLDDDLADLHRSVSAIVRTTWSAPSGLKPRDRRGPYALACDLRKDSEILEALQMEDDAERARAPTASANVLEDRRGSGRRSIRTLAVSKSKSPRVQAYVERRQKQKEERAQIGRWLNSYGADAHKTEDERREGRLFDLGRIDARLAEIMERVTEEKLVKGDFVISSLVDAYTSLETLDSKRIPDFSLHPLVKSPEPLTDEGWTEVAPRIYKDLGRCIARNIMVEHNVHAVTDLEFDWDKVMPALLAQPKKLDDAMWAYVQPELVKAIERQKEYAVSYQKRLAEEAVTNKELEVVHRKQAFFRSRLTKIRDGQRNDADRSLLPTLSDLIDLPTVCRLYDDEEYAIRAGEEEADLAVWGEHLPAILDEIDDWKVHVRLETLRMILAATTDSSEAKLGAIDADTLNDPAFDDDFFRRPTSWVNCSTCTVYRSLFDVLKHRHASVCLLNRLRSPKGAATTRDTEPALAFPVDLSLEVACTILSICELGGASSDEPYKSTEAFAWRLRRDKMAWKNSPTGLTAKMGWLSLIGLVCREARKAHANDELLEVPEIVMTGASKRELFRRAQEQLAGHD</sequence>
<dbReference type="EMBL" id="PJQD01000005">
    <property type="protein sequence ID" value="POY76461.1"/>
    <property type="molecule type" value="Genomic_DNA"/>
</dbReference>
<proteinExistence type="predicted"/>
<feature type="compositionally biased region" description="Acidic residues" evidence="1">
    <location>
        <begin position="21"/>
        <end position="34"/>
    </location>
</feature>
<dbReference type="PROSITE" id="PS50181">
    <property type="entry name" value="FBOX"/>
    <property type="match status" value="1"/>
</dbReference>
<keyword evidence="4" id="KW-1185">Reference proteome</keyword>
<dbReference type="Gene3D" id="1.20.1280.50">
    <property type="match status" value="1"/>
</dbReference>
<feature type="compositionally biased region" description="Low complexity" evidence="1">
    <location>
        <begin position="165"/>
        <end position="177"/>
    </location>
</feature>
<feature type="region of interest" description="Disordered" evidence="1">
    <location>
        <begin position="159"/>
        <end position="190"/>
    </location>
</feature>
<evidence type="ECO:0000313" key="4">
    <source>
        <dbReference type="Proteomes" id="UP000237144"/>
    </source>
</evidence>
<reference evidence="3 4" key="1">
    <citation type="journal article" date="2018" name="Front. Microbiol.">
        <title>Prospects for Fungal Bioremediation of Acidic Radioactive Waste Sites: Characterization and Genome Sequence of Rhodotorula taiwanensis MD1149.</title>
        <authorList>
            <person name="Tkavc R."/>
            <person name="Matrosova V.Y."/>
            <person name="Grichenko O.E."/>
            <person name="Gostincar C."/>
            <person name="Volpe R.P."/>
            <person name="Klimenkova P."/>
            <person name="Gaidamakova E.K."/>
            <person name="Zhou C.E."/>
            <person name="Stewart B.J."/>
            <person name="Lyman M.G."/>
            <person name="Malfatti S.A."/>
            <person name="Rubinfeld B."/>
            <person name="Courtot M."/>
            <person name="Singh J."/>
            <person name="Dalgard C.L."/>
            <person name="Hamilton T."/>
            <person name="Frey K.G."/>
            <person name="Gunde-Cimerman N."/>
            <person name="Dugan L."/>
            <person name="Daly M.J."/>
        </authorList>
    </citation>
    <scope>NUCLEOTIDE SEQUENCE [LARGE SCALE GENOMIC DNA]</scope>
    <source>
        <strain evidence="3 4">MD1149</strain>
    </source>
</reference>
<organism evidence="3 4">
    <name type="scientific">Rhodotorula taiwanensis</name>
    <dbReference type="NCBI Taxonomy" id="741276"/>
    <lineage>
        <taxon>Eukaryota</taxon>
        <taxon>Fungi</taxon>
        <taxon>Dikarya</taxon>
        <taxon>Basidiomycota</taxon>
        <taxon>Pucciniomycotina</taxon>
        <taxon>Microbotryomycetes</taxon>
        <taxon>Sporidiobolales</taxon>
        <taxon>Sporidiobolaceae</taxon>
        <taxon>Rhodotorula</taxon>
    </lineage>
</organism>
<feature type="domain" description="F-box" evidence="2">
    <location>
        <begin position="84"/>
        <end position="133"/>
    </location>
</feature>
<evidence type="ECO:0000313" key="3">
    <source>
        <dbReference type="EMBL" id="POY76461.1"/>
    </source>
</evidence>
<gene>
    <name evidence="3" type="ORF">BMF94_0662</name>
</gene>
<evidence type="ECO:0000256" key="1">
    <source>
        <dbReference type="SAM" id="MobiDB-lite"/>
    </source>
</evidence>
<feature type="region of interest" description="Disordered" evidence="1">
    <location>
        <begin position="20"/>
        <end position="53"/>
    </location>
</feature>
<protein>
    <recommendedName>
        <fullName evidence="2">F-box domain-containing protein</fullName>
    </recommendedName>
</protein>